<name>A0A7C2S6G1_ARCFL</name>
<accession>A0A7C2S6G1</accession>
<feature type="transmembrane region" description="Helical" evidence="1">
    <location>
        <begin position="42"/>
        <end position="63"/>
    </location>
</feature>
<sequence>MKRWILIVISFVLALALTIFHWLGIVVGGLIAGYFSKNFREALAAGFGLGFFLFVAFMAYLAYMGMLAKFLALSPLPYISLMLCLGLAVFSTIITNFFSPYAVERL</sequence>
<dbReference type="AlphaFoldDB" id="A0A7C2S6G1"/>
<protein>
    <submittedName>
        <fullName evidence="2">Uncharacterized protein</fullName>
    </submittedName>
</protein>
<feature type="transmembrane region" description="Helical" evidence="1">
    <location>
        <begin position="6"/>
        <end position="35"/>
    </location>
</feature>
<reference evidence="2" key="1">
    <citation type="journal article" date="2020" name="mSystems">
        <title>Genome- and Community-Level Interaction Insights into Carbon Utilization and Element Cycling Functions of Hydrothermarchaeota in Hydrothermal Sediment.</title>
        <authorList>
            <person name="Zhou Z."/>
            <person name="Liu Y."/>
            <person name="Xu W."/>
            <person name="Pan J."/>
            <person name="Luo Z.H."/>
            <person name="Li M."/>
        </authorList>
    </citation>
    <scope>NUCLEOTIDE SEQUENCE [LARGE SCALE GENOMIC DNA]</scope>
    <source>
        <strain evidence="2">SpSt-12</strain>
    </source>
</reference>
<proteinExistence type="predicted"/>
<keyword evidence="1" id="KW-0472">Membrane</keyword>
<feature type="transmembrane region" description="Helical" evidence="1">
    <location>
        <begin position="75"/>
        <end position="98"/>
    </location>
</feature>
<comment type="caution">
    <text evidence="2">The sequence shown here is derived from an EMBL/GenBank/DDBJ whole genome shotgun (WGS) entry which is preliminary data.</text>
</comment>
<keyword evidence="1" id="KW-0812">Transmembrane</keyword>
<organism evidence="2">
    <name type="scientific">Archaeoglobus fulgidus</name>
    <dbReference type="NCBI Taxonomy" id="2234"/>
    <lineage>
        <taxon>Archaea</taxon>
        <taxon>Methanobacteriati</taxon>
        <taxon>Methanobacteriota</taxon>
        <taxon>Archaeoglobi</taxon>
        <taxon>Archaeoglobales</taxon>
        <taxon>Archaeoglobaceae</taxon>
        <taxon>Archaeoglobus</taxon>
    </lineage>
</organism>
<gene>
    <name evidence="2" type="ORF">ENN70_02525</name>
</gene>
<keyword evidence="1" id="KW-1133">Transmembrane helix</keyword>
<dbReference type="EMBL" id="DSCQ01000031">
    <property type="protein sequence ID" value="HET20984.1"/>
    <property type="molecule type" value="Genomic_DNA"/>
</dbReference>
<evidence type="ECO:0000313" key="2">
    <source>
        <dbReference type="EMBL" id="HET20984.1"/>
    </source>
</evidence>
<evidence type="ECO:0000256" key="1">
    <source>
        <dbReference type="SAM" id="Phobius"/>
    </source>
</evidence>